<reference evidence="6 7" key="1">
    <citation type="submission" date="2016-01" db="EMBL/GenBank/DDBJ databases">
        <title>The new phylogeny of the genus Mycobacterium.</title>
        <authorList>
            <person name="Tarcisio F."/>
            <person name="Conor M."/>
            <person name="Antonella G."/>
            <person name="Elisabetta G."/>
            <person name="Giulia F.S."/>
            <person name="Sara T."/>
            <person name="Anna F."/>
            <person name="Clotilde B."/>
            <person name="Roberto B."/>
            <person name="Veronica D.S."/>
            <person name="Fabio R."/>
            <person name="Monica P."/>
            <person name="Olivier J."/>
            <person name="Enrico T."/>
            <person name="Nicola S."/>
        </authorList>
    </citation>
    <scope>NUCLEOTIDE SEQUENCE [LARGE SCALE GENOMIC DNA]</scope>
    <source>
        <strain evidence="6 7">DSM 43505</strain>
    </source>
</reference>
<sequence length="405" mass="44053">MGTELAQGFLDAGYAPLRVQSTPEAPIGLRGQPDRFPYTVDIVHGGDLAATLATLAPYHPVAVVAGTEPGVELADALSEALHPITGAPTNGTARSAARRDKYLMIERIKQQGLRGARQILVQSEDQLRSWHNDIGGTIILKPLRSAANDGVSWCRGPEDAVQAFRRLNGRKNILSQCDDGVVAQECLIGTEYTIDTVSRDGVHQVCDIWESYRVGANGIPDLLVAWRLLPAVGEVQDELVAYTFEVLDALGIQHGAAHAEIKMTPDGPCLVEVGARIAGANLPASARLGTGQSQLDWMVDAYVRPQTFTHSRGRPYVLHQHVARATMVAPCSGTLIAYRGLETIKELPSFHDMQVRVTPGEYLSLTTDDLTYPIFVTLVHEVGEVVARDLWTLRYLDGVSFYELA</sequence>
<dbReference type="GO" id="GO:0046872">
    <property type="term" value="F:metal ion binding"/>
    <property type="evidence" value="ECO:0007669"/>
    <property type="project" value="InterPro"/>
</dbReference>
<organism evidence="6 7">
    <name type="scientific">Mycobacterium gastri</name>
    <dbReference type="NCBI Taxonomy" id="1777"/>
    <lineage>
        <taxon>Bacteria</taxon>
        <taxon>Bacillati</taxon>
        <taxon>Actinomycetota</taxon>
        <taxon>Actinomycetes</taxon>
        <taxon>Mycobacteriales</taxon>
        <taxon>Mycobacteriaceae</taxon>
        <taxon>Mycobacterium</taxon>
    </lineage>
</organism>
<evidence type="ECO:0000259" key="5">
    <source>
        <dbReference type="PROSITE" id="PS50975"/>
    </source>
</evidence>
<keyword evidence="3 4" id="KW-0067">ATP-binding</keyword>
<dbReference type="EMBL" id="LQOX01000129">
    <property type="protein sequence ID" value="ORV64211.1"/>
    <property type="molecule type" value="Genomic_DNA"/>
</dbReference>
<keyword evidence="7" id="KW-1185">Reference proteome</keyword>
<dbReference type="GO" id="GO:0016874">
    <property type="term" value="F:ligase activity"/>
    <property type="evidence" value="ECO:0007669"/>
    <property type="project" value="UniProtKB-KW"/>
</dbReference>
<dbReference type="PANTHER" id="PTHR43585:SF2">
    <property type="entry name" value="ATP-GRASP ENZYME FSQD"/>
    <property type="match status" value="1"/>
</dbReference>
<dbReference type="Proteomes" id="UP000193738">
    <property type="component" value="Unassembled WGS sequence"/>
</dbReference>
<evidence type="ECO:0000313" key="7">
    <source>
        <dbReference type="Proteomes" id="UP000193738"/>
    </source>
</evidence>
<evidence type="ECO:0000313" key="6">
    <source>
        <dbReference type="EMBL" id="ORV64211.1"/>
    </source>
</evidence>
<keyword evidence="1" id="KW-0436">Ligase</keyword>
<dbReference type="Pfam" id="PF13535">
    <property type="entry name" value="ATP-grasp_4"/>
    <property type="match status" value="1"/>
</dbReference>
<dbReference type="AlphaFoldDB" id="A0A1X1V5A5"/>
<dbReference type="PROSITE" id="PS50975">
    <property type="entry name" value="ATP_GRASP"/>
    <property type="match status" value="1"/>
</dbReference>
<evidence type="ECO:0000256" key="3">
    <source>
        <dbReference type="ARBA" id="ARBA00022840"/>
    </source>
</evidence>
<protein>
    <recommendedName>
        <fullName evidence="5">ATP-grasp domain-containing protein</fullName>
    </recommendedName>
</protein>
<dbReference type="Gene3D" id="3.30.470.20">
    <property type="entry name" value="ATP-grasp fold, B domain"/>
    <property type="match status" value="1"/>
</dbReference>
<proteinExistence type="predicted"/>
<dbReference type="PANTHER" id="PTHR43585">
    <property type="entry name" value="FUMIPYRROLE BIOSYNTHESIS PROTEIN C"/>
    <property type="match status" value="1"/>
</dbReference>
<feature type="domain" description="ATP-grasp" evidence="5">
    <location>
        <begin position="105"/>
        <end position="303"/>
    </location>
</feature>
<accession>A0A1X1V5A5</accession>
<comment type="caution">
    <text evidence="6">The sequence shown here is derived from an EMBL/GenBank/DDBJ whole genome shotgun (WGS) entry which is preliminary data.</text>
</comment>
<name>A0A1X1V5A5_MYCGS</name>
<gene>
    <name evidence="6" type="ORF">AWC07_14875</name>
</gene>
<evidence type="ECO:0000256" key="2">
    <source>
        <dbReference type="ARBA" id="ARBA00022741"/>
    </source>
</evidence>
<dbReference type="InterPro" id="IPR011761">
    <property type="entry name" value="ATP-grasp"/>
</dbReference>
<evidence type="ECO:0000256" key="4">
    <source>
        <dbReference type="PROSITE-ProRule" id="PRU00409"/>
    </source>
</evidence>
<dbReference type="InterPro" id="IPR052032">
    <property type="entry name" value="ATP-dep_AA_Ligase"/>
</dbReference>
<dbReference type="NCBIfam" id="NF005543">
    <property type="entry name" value="PRK07206.1"/>
    <property type="match status" value="1"/>
</dbReference>
<dbReference type="STRING" id="1777.AWC07_14875"/>
<dbReference type="SUPFAM" id="SSF56059">
    <property type="entry name" value="Glutathione synthetase ATP-binding domain-like"/>
    <property type="match status" value="1"/>
</dbReference>
<keyword evidence="2 4" id="KW-0547">Nucleotide-binding</keyword>
<dbReference type="GO" id="GO:0005524">
    <property type="term" value="F:ATP binding"/>
    <property type="evidence" value="ECO:0007669"/>
    <property type="project" value="UniProtKB-UniRule"/>
</dbReference>
<evidence type="ECO:0000256" key="1">
    <source>
        <dbReference type="ARBA" id="ARBA00022598"/>
    </source>
</evidence>